<dbReference type="Pfam" id="PF01042">
    <property type="entry name" value="Ribonuc_L-PSP"/>
    <property type="match status" value="1"/>
</dbReference>
<dbReference type="RefSeq" id="WP_086033798.1">
    <property type="nucleotide sequence ID" value="NZ_MDSU01000018.1"/>
</dbReference>
<dbReference type="GO" id="GO:0005829">
    <property type="term" value="C:cytosol"/>
    <property type="evidence" value="ECO:0007669"/>
    <property type="project" value="TreeGrafter"/>
</dbReference>
<dbReference type="SUPFAM" id="SSF55298">
    <property type="entry name" value="YjgF-like"/>
    <property type="match status" value="1"/>
</dbReference>
<evidence type="ECO:0000256" key="1">
    <source>
        <dbReference type="ARBA" id="ARBA00010552"/>
    </source>
</evidence>
<dbReference type="Proteomes" id="UP000194141">
    <property type="component" value="Unassembled WGS sequence"/>
</dbReference>
<dbReference type="PANTHER" id="PTHR11803">
    <property type="entry name" value="2-IMINOBUTANOATE/2-IMINOPROPANOATE DEAMINASE RIDA"/>
    <property type="match status" value="1"/>
</dbReference>
<dbReference type="InterPro" id="IPR006056">
    <property type="entry name" value="RidA"/>
</dbReference>
<sequence>MKNVIFTDKAPKPIGPYSQAIMAGGFIFVSGQLGIDNQANMPLTTKEQTKQVLENLKAILESTGSSLEKVVKVTIFFTQKEDFSLINEVYAEFFKNNPPARSAICVTALPKDALVEIEAIAEQAGSIYEH</sequence>
<evidence type="ECO:0000313" key="3">
    <source>
        <dbReference type="Proteomes" id="UP000194141"/>
    </source>
</evidence>
<dbReference type="AlphaFoldDB" id="A0A1X4XVH5"/>
<proteinExistence type="inferred from homology"/>
<keyword evidence="3" id="KW-1185">Reference proteome</keyword>
<comment type="caution">
    <text evidence="2">The sequence shown here is derived from an EMBL/GenBank/DDBJ whole genome shotgun (WGS) entry which is preliminary data.</text>
</comment>
<dbReference type="PANTHER" id="PTHR11803:SF58">
    <property type="entry name" value="PROTEIN HMF1-RELATED"/>
    <property type="match status" value="1"/>
</dbReference>
<gene>
    <name evidence="2" type="ORF">DESAMIL20_1099</name>
</gene>
<dbReference type="CDD" id="cd00448">
    <property type="entry name" value="YjgF_YER057c_UK114_family"/>
    <property type="match status" value="1"/>
</dbReference>
<organism evidence="2 3">
    <name type="scientific">Desulfurella amilsii</name>
    <dbReference type="NCBI Taxonomy" id="1562698"/>
    <lineage>
        <taxon>Bacteria</taxon>
        <taxon>Pseudomonadati</taxon>
        <taxon>Campylobacterota</taxon>
        <taxon>Desulfurellia</taxon>
        <taxon>Desulfurellales</taxon>
        <taxon>Desulfurellaceae</taxon>
        <taxon>Desulfurella</taxon>
    </lineage>
</organism>
<reference evidence="2 3" key="1">
    <citation type="journal article" date="2017" name="Front. Microbiol.">
        <title>Genome Sequence of Desulfurella amilsii Strain TR1 and Comparative Genomics of Desulfurellaceae Family.</title>
        <authorList>
            <person name="Florentino A.P."/>
            <person name="Stams A.J."/>
            <person name="Sanchez-Andrea I."/>
        </authorList>
    </citation>
    <scope>NUCLEOTIDE SEQUENCE [LARGE SCALE GENOMIC DNA]</scope>
    <source>
        <strain evidence="2 3">TR1</strain>
    </source>
</reference>
<dbReference type="Gene3D" id="3.30.1330.40">
    <property type="entry name" value="RutC-like"/>
    <property type="match status" value="1"/>
</dbReference>
<evidence type="ECO:0000313" key="2">
    <source>
        <dbReference type="EMBL" id="OSS41546.1"/>
    </source>
</evidence>
<dbReference type="InterPro" id="IPR035959">
    <property type="entry name" value="RutC-like_sf"/>
</dbReference>
<dbReference type="GO" id="GO:0019239">
    <property type="term" value="F:deaminase activity"/>
    <property type="evidence" value="ECO:0007669"/>
    <property type="project" value="TreeGrafter"/>
</dbReference>
<dbReference type="STRING" id="1562698.DESAMIL20_1099"/>
<dbReference type="NCBIfam" id="TIGR00004">
    <property type="entry name" value="Rid family detoxifying hydrolase"/>
    <property type="match status" value="1"/>
</dbReference>
<dbReference type="FunFam" id="3.30.1330.40:FF:000001">
    <property type="entry name" value="L-PSP family endoribonuclease"/>
    <property type="match status" value="1"/>
</dbReference>
<dbReference type="OrthoDB" id="9808943at2"/>
<name>A0A1X4XVH5_9BACT</name>
<protein>
    <submittedName>
        <fullName evidence="2">Endoribonuclease L-PSP</fullName>
    </submittedName>
</protein>
<dbReference type="EMBL" id="MDSU01000018">
    <property type="protein sequence ID" value="OSS41546.1"/>
    <property type="molecule type" value="Genomic_DNA"/>
</dbReference>
<comment type="similarity">
    <text evidence="1">Belongs to the RutC family.</text>
</comment>
<dbReference type="InterPro" id="IPR006175">
    <property type="entry name" value="YjgF/YER057c/UK114"/>
</dbReference>
<accession>A0A1X4XVH5</accession>